<evidence type="ECO:0000313" key="7">
    <source>
        <dbReference type="EMBL" id="OFJ53716.1"/>
    </source>
</evidence>
<dbReference type="SUPFAM" id="SSF55315">
    <property type="entry name" value="L30e-like"/>
    <property type="match status" value="1"/>
</dbReference>
<evidence type="ECO:0000256" key="4">
    <source>
        <dbReference type="ARBA" id="ARBA00022691"/>
    </source>
</evidence>
<dbReference type="InterPro" id="IPR029064">
    <property type="entry name" value="Ribosomal_eL30-like_sf"/>
</dbReference>
<gene>
    <name evidence="7" type="ORF">BEL07_10820</name>
</gene>
<dbReference type="GO" id="GO:0005829">
    <property type="term" value="C:cytosol"/>
    <property type="evidence" value="ECO:0007669"/>
    <property type="project" value="TreeGrafter"/>
</dbReference>
<evidence type="ECO:0000313" key="8">
    <source>
        <dbReference type="Proteomes" id="UP000178953"/>
    </source>
</evidence>
<dbReference type="EMBL" id="MCHX01000021">
    <property type="protein sequence ID" value="OFJ53716.1"/>
    <property type="molecule type" value="Genomic_DNA"/>
</dbReference>
<dbReference type="OrthoDB" id="9785673at2"/>
<dbReference type="FunFam" id="3.30.1330.30:FF:000024">
    <property type="entry name" value="Putative tRNA/rRNA methyltransferase"/>
    <property type="match status" value="1"/>
</dbReference>
<dbReference type="CDD" id="cd18103">
    <property type="entry name" value="SpoU-like_RlmB"/>
    <property type="match status" value="1"/>
</dbReference>
<keyword evidence="8" id="KW-1185">Reference proteome</keyword>
<evidence type="ECO:0000259" key="6">
    <source>
        <dbReference type="SMART" id="SM00967"/>
    </source>
</evidence>
<dbReference type="SUPFAM" id="SSF75217">
    <property type="entry name" value="alpha/beta knot"/>
    <property type="match status" value="1"/>
</dbReference>
<dbReference type="InterPro" id="IPR004441">
    <property type="entry name" value="rRNA_MeTrfase_TrmH"/>
</dbReference>
<feature type="domain" description="RNA 2-O ribose methyltransferase substrate binding" evidence="6">
    <location>
        <begin position="72"/>
        <end position="148"/>
    </location>
</feature>
<evidence type="ECO:0000256" key="2">
    <source>
        <dbReference type="ARBA" id="ARBA00022603"/>
    </source>
</evidence>
<dbReference type="InterPro" id="IPR001537">
    <property type="entry name" value="SpoU_MeTrfase"/>
</dbReference>
<organism evidence="7 8">
    <name type="scientific">Mycolicibacterium grossiae</name>
    <dbReference type="NCBI Taxonomy" id="1552759"/>
    <lineage>
        <taxon>Bacteria</taxon>
        <taxon>Bacillati</taxon>
        <taxon>Actinomycetota</taxon>
        <taxon>Actinomycetes</taxon>
        <taxon>Mycobacteriales</taxon>
        <taxon>Mycobacteriaceae</taxon>
        <taxon>Mycolicibacterium</taxon>
    </lineage>
</organism>
<evidence type="ECO:0000256" key="1">
    <source>
        <dbReference type="ARBA" id="ARBA00007228"/>
    </source>
</evidence>
<keyword evidence="4" id="KW-0949">S-adenosyl-L-methionine</keyword>
<comment type="similarity">
    <text evidence="1">Belongs to the class IV-like SAM-binding methyltransferase superfamily. RNA methyltransferase TrmH family.</text>
</comment>
<dbReference type="GO" id="GO:0008173">
    <property type="term" value="F:RNA methyltransferase activity"/>
    <property type="evidence" value="ECO:0007669"/>
    <property type="project" value="InterPro"/>
</dbReference>
<evidence type="ECO:0000256" key="3">
    <source>
        <dbReference type="ARBA" id="ARBA00022679"/>
    </source>
</evidence>
<dbReference type="GO" id="GO:0032259">
    <property type="term" value="P:methylation"/>
    <property type="evidence" value="ECO:0007669"/>
    <property type="project" value="UniProtKB-KW"/>
</dbReference>
<dbReference type="InterPro" id="IPR029026">
    <property type="entry name" value="tRNA_m1G_MTases_N"/>
</dbReference>
<dbReference type="GO" id="GO:0003723">
    <property type="term" value="F:RNA binding"/>
    <property type="evidence" value="ECO:0007669"/>
    <property type="project" value="InterPro"/>
</dbReference>
<feature type="compositionally biased region" description="Low complexity" evidence="5">
    <location>
        <begin position="35"/>
        <end position="48"/>
    </location>
</feature>
<sequence>MAGNSQRRGAIRKEGTKKGAVVGSGGQRRRGLEGRGATPPAHARPNHPAAKRAAKAARQAQGRHRKTDDTEVVLGRNPVVECLRAGVPATALYVVLGTESDERLTESVTRAADAGIAILEVQRHDLDRLSANGLHQGIALQVPPYEYAHPDDLLASATGDVAPALLVALDNISDPRNLGAIVRSTAAFGGHGVVIPQRRSASVTAVAWRTSAGAAARLPVARATNLTRTLKSWADEGVQVVGLDAGGDTLLDDLDGSGPTVLVVGSEGKGLSRLVRENCDAVVSIPMAGPTESLNASVAAGVVLAEIARQRRT</sequence>
<protein>
    <submittedName>
        <fullName evidence="7">23S rRNA (Guanosine(2251)-2'-O)-methyltransferase RlmB</fullName>
    </submittedName>
</protein>
<dbReference type="GO" id="GO:0006396">
    <property type="term" value="P:RNA processing"/>
    <property type="evidence" value="ECO:0007669"/>
    <property type="project" value="InterPro"/>
</dbReference>
<dbReference type="FunFam" id="3.40.1280.10:FF:000015">
    <property type="entry name" value="Putative tRNA/rRNA methyltransferase"/>
    <property type="match status" value="1"/>
</dbReference>
<reference evidence="7 8" key="1">
    <citation type="submission" date="2016-09" db="EMBL/GenBank/DDBJ databases">
        <title>genome sequence of Mycobacterium sp. 739 SCH.</title>
        <authorList>
            <person name="Greninger A.L."/>
            <person name="Qin X."/>
            <person name="Jerome K."/>
            <person name="Vora S."/>
            <person name="Quinn K."/>
        </authorList>
    </citation>
    <scope>NUCLEOTIDE SEQUENCE [LARGE SCALE GENOMIC DNA]</scope>
    <source>
        <strain evidence="7 8">SCH</strain>
    </source>
</reference>
<dbReference type="Proteomes" id="UP000178953">
    <property type="component" value="Unassembled WGS sequence"/>
</dbReference>
<dbReference type="Pfam" id="PF08032">
    <property type="entry name" value="SpoU_sub_bind"/>
    <property type="match status" value="1"/>
</dbReference>
<dbReference type="Pfam" id="PF00588">
    <property type="entry name" value="SpoU_methylase"/>
    <property type="match status" value="1"/>
</dbReference>
<keyword evidence="3 7" id="KW-0808">Transferase</keyword>
<accession>A0A1E8Q5J6</accession>
<dbReference type="PANTHER" id="PTHR46429:SF1">
    <property type="entry name" value="23S RRNA (GUANOSINE-2'-O-)-METHYLTRANSFERASE RLMB"/>
    <property type="match status" value="1"/>
</dbReference>
<dbReference type="Gene3D" id="3.40.1280.10">
    <property type="match status" value="1"/>
</dbReference>
<dbReference type="Gene3D" id="3.30.1330.30">
    <property type="match status" value="1"/>
</dbReference>
<comment type="caution">
    <text evidence="7">The sequence shown here is derived from an EMBL/GenBank/DDBJ whole genome shotgun (WGS) entry which is preliminary data.</text>
</comment>
<proteinExistence type="inferred from homology"/>
<dbReference type="RefSeq" id="WP_070353103.1">
    <property type="nucleotide sequence ID" value="NZ_CP043474.1"/>
</dbReference>
<dbReference type="AlphaFoldDB" id="A0A1E8Q5J6"/>
<dbReference type="SMART" id="SM00967">
    <property type="entry name" value="SpoU_sub_bind"/>
    <property type="match status" value="1"/>
</dbReference>
<dbReference type="InterPro" id="IPR029028">
    <property type="entry name" value="Alpha/beta_knot_MTases"/>
</dbReference>
<dbReference type="NCBIfam" id="TIGR00186">
    <property type="entry name" value="rRNA_methyl_3"/>
    <property type="match status" value="1"/>
</dbReference>
<keyword evidence="2 7" id="KW-0489">Methyltransferase</keyword>
<feature type="region of interest" description="Disordered" evidence="5">
    <location>
        <begin position="1"/>
        <end position="51"/>
    </location>
</feature>
<evidence type="ECO:0000256" key="5">
    <source>
        <dbReference type="SAM" id="MobiDB-lite"/>
    </source>
</evidence>
<name>A0A1E8Q5J6_9MYCO</name>
<dbReference type="InterPro" id="IPR013123">
    <property type="entry name" value="SpoU_subst-bd"/>
</dbReference>
<dbReference type="PANTHER" id="PTHR46429">
    <property type="entry name" value="23S RRNA (GUANOSINE-2'-O-)-METHYLTRANSFERASE RLMB"/>
    <property type="match status" value="1"/>
</dbReference>